<organism evidence="11 12">
    <name type="scientific">Lutzomyia longipalpis</name>
    <name type="common">Sand fly</name>
    <dbReference type="NCBI Taxonomy" id="7200"/>
    <lineage>
        <taxon>Eukaryota</taxon>
        <taxon>Metazoa</taxon>
        <taxon>Ecdysozoa</taxon>
        <taxon>Arthropoda</taxon>
        <taxon>Hexapoda</taxon>
        <taxon>Insecta</taxon>
        <taxon>Pterygota</taxon>
        <taxon>Neoptera</taxon>
        <taxon>Endopterygota</taxon>
        <taxon>Diptera</taxon>
        <taxon>Nematocera</taxon>
        <taxon>Psychodoidea</taxon>
        <taxon>Psychodidae</taxon>
        <taxon>Lutzomyia</taxon>
        <taxon>Lutzomyia</taxon>
    </lineage>
</organism>
<evidence type="ECO:0000313" key="12">
    <source>
        <dbReference type="Proteomes" id="UP000092461"/>
    </source>
</evidence>
<feature type="transmembrane region" description="Helical" evidence="10">
    <location>
        <begin position="172"/>
        <end position="187"/>
    </location>
</feature>
<comment type="similarity">
    <text evidence="10">Belongs to the insect chemoreceptor superfamily. Heteromeric odorant receptor channel (TC 1.A.69) family.</text>
</comment>
<dbReference type="AlphaFoldDB" id="A0A240SXN9"/>
<comment type="caution">
    <text evidence="10">Lacks conserved residue(s) required for the propagation of feature annotation.</text>
</comment>
<protein>
    <recommendedName>
        <fullName evidence="10">Odorant receptor</fullName>
    </recommendedName>
</protein>
<dbReference type="InterPro" id="IPR004117">
    <property type="entry name" value="7tm6_olfct_rcpt"/>
</dbReference>
<keyword evidence="7 10" id="KW-0472">Membrane</keyword>
<evidence type="ECO:0000256" key="6">
    <source>
        <dbReference type="ARBA" id="ARBA00022989"/>
    </source>
</evidence>
<evidence type="ECO:0000256" key="3">
    <source>
        <dbReference type="ARBA" id="ARBA00022606"/>
    </source>
</evidence>
<evidence type="ECO:0000256" key="8">
    <source>
        <dbReference type="ARBA" id="ARBA00023170"/>
    </source>
</evidence>
<keyword evidence="9 10" id="KW-0807">Transducer</keyword>
<evidence type="ECO:0000256" key="4">
    <source>
        <dbReference type="ARBA" id="ARBA00022692"/>
    </source>
</evidence>
<comment type="subcellular location">
    <subcellularLocation>
        <location evidence="1 10">Cell membrane</location>
        <topology evidence="1 10">Multi-pass membrane protein</topology>
    </subcellularLocation>
</comment>
<reference evidence="11" key="1">
    <citation type="submission" date="2020-05" db="UniProtKB">
        <authorList>
            <consortium name="EnsemblMetazoa"/>
        </authorList>
    </citation>
    <scope>IDENTIFICATION</scope>
    <source>
        <strain evidence="11">Jacobina</strain>
    </source>
</reference>
<accession>A0A240SXN9</accession>
<dbReference type="PANTHER" id="PTHR21137:SF35">
    <property type="entry name" value="ODORANT RECEPTOR 19A-RELATED"/>
    <property type="match status" value="1"/>
</dbReference>
<keyword evidence="3 10" id="KW-0716">Sensory transduction</keyword>
<keyword evidence="2" id="KW-1003">Cell membrane</keyword>
<feature type="transmembrane region" description="Helical" evidence="10">
    <location>
        <begin position="194"/>
        <end position="214"/>
    </location>
</feature>
<dbReference type="GO" id="GO:0004984">
    <property type="term" value="F:olfactory receptor activity"/>
    <property type="evidence" value="ECO:0007669"/>
    <property type="project" value="InterPro"/>
</dbReference>
<evidence type="ECO:0000256" key="9">
    <source>
        <dbReference type="ARBA" id="ARBA00023224"/>
    </source>
</evidence>
<keyword evidence="8 10" id="KW-0675">Receptor</keyword>
<feature type="transmembrane region" description="Helical" evidence="10">
    <location>
        <begin position="251"/>
        <end position="273"/>
    </location>
</feature>
<name>A0A240SXN9_LUTLO</name>
<evidence type="ECO:0000256" key="10">
    <source>
        <dbReference type="RuleBase" id="RU351113"/>
    </source>
</evidence>
<feature type="transmembrane region" description="Helical" evidence="10">
    <location>
        <begin position="353"/>
        <end position="374"/>
    </location>
</feature>
<evidence type="ECO:0000256" key="1">
    <source>
        <dbReference type="ARBA" id="ARBA00004651"/>
    </source>
</evidence>
<evidence type="ECO:0000256" key="7">
    <source>
        <dbReference type="ARBA" id="ARBA00023136"/>
    </source>
</evidence>
<dbReference type="GO" id="GO:0005886">
    <property type="term" value="C:plasma membrane"/>
    <property type="evidence" value="ECO:0007669"/>
    <property type="project" value="UniProtKB-SubCell"/>
</dbReference>
<feature type="transmembrane region" description="Helical" evidence="10">
    <location>
        <begin position="280"/>
        <end position="304"/>
    </location>
</feature>
<keyword evidence="12" id="KW-1185">Reference proteome</keyword>
<keyword evidence="4 10" id="KW-0812">Transmembrane</keyword>
<dbReference type="Pfam" id="PF02949">
    <property type="entry name" value="7tm_6"/>
    <property type="match status" value="1"/>
</dbReference>
<feature type="transmembrane region" description="Helical" evidence="10">
    <location>
        <begin position="131"/>
        <end position="152"/>
    </location>
</feature>
<dbReference type="VEuPathDB" id="VectorBase:LLOJ010685"/>
<dbReference type="Proteomes" id="UP000092461">
    <property type="component" value="Unassembled WGS sequence"/>
</dbReference>
<evidence type="ECO:0000313" key="11">
    <source>
        <dbReference type="EnsemblMetazoa" id="LLOJ010685-PA"/>
    </source>
</evidence>
<sequence>MSIYETREGFEGIVEKFKSFLKYSALIYSEEFFQKHKKFLAPIPFILEVISILILASEVFSTESQILFNFSFDILCGYLQVAPKIFSIFVNSLEINGIFEWFHELHRERENDLIAKVFAENLRKSQKLGNFFMRFVALTYSYSACAILFAIFYNQGNLMHFKVPFVDDDNVIIHRLIGLIPFLYNIYNSILSDYTAIFIGIYFIGALNILNMLIGKLNESSNIPSAGKVLLPNIIKLHMEIISKLDVFCEVFFLTFIIQLLTSVMLILFKFYLLMQSINFLYFSVLCCIFIQFALFCLFGQIIFNKSERIFTELYQTKWYEMEIKDQKALLLIMKLSQKTVGLKAAGMYDINFVMFFQVTKMCLSYGALLYTLLSK</sequence>
<dbReference type="GO" id="GO:0005549">
    <property type="term" value="F:odorant binding"/>
    <property type="evidence" value="ECO:0007669"/>
    <property type="project" value="InterPro"/>
</dbReference>
<dbReference type="VEuPathDB" id="VectorBase:LLONM1_002314"/>
<dbReference type="GO" id="GO:0007165">
    <property type="term" value="P:signal transduction"/>
    <property type="evidence" value="ECO:0007669"/>
    <property type="project" value="UniProtKB-KW"/>
</dbReference>
<dbReference type="EMBL" id="AJWK01014932">
    <property type="status" value="NOT_ANNOTATED_CDS"/>
    <property type="molecule type" value="Genomic_DNA"/>
</dbReference>
<dbReference type="EnsemblMetazoa" id="LLOJ010685-RA">
    <property type="protein sequence ID" value="LLOJ010685-PA"/>
    <property type="gene ID" value="LLOJ010685"/>
</dbReference>
<keyword evidence="6 10" id="KW-1133">Transmembrane helix</keyword>
<evidence type="ECO:0000256" key="5">
    <source>
        <dbReference type="ARBA" id="ARBA00022725"/>
    </source>
</evidence>
<keyword evidence="5 10" id="KW-0552">Olfaction</keyword>
<proteinExistence type="inferred from homology"/>
<evidence type="ECO:0000256" key="2">
    <source>
        <dbReference type="ARBA" id="ARBA00022475"/>
    </source>
</evidence>
<dbReference type="PANTHER" id="PTHR21137">
    <property type="entry name" value="ODORANT RECEPTOR"/>
    <property type="match status" value="1"/>
</dbReference>